<evidence type="ECO:0000313" key="2">
    <source>
        <dbReference type="EMBL" id="MPC76360.1"/>
    </source>
</evidence>
<accession>A0A5B7HV26</accession>
<protein>
    <submittedName>
        <fullName evidence="2">Uncharacterized protein</fullName>
    </submittedName>
</protein>
<name>A0A5B7HV26_PORTR</name>
<dbReference type="AlphaFoldDB" id="A0A5B7HV26"/>
<organism evidence="2 3">
    <name type="scientific">Portunus trituberculatus</name>
    <name type="common">Swimming crab</name>
    <name type="synonym">Neptunus trituberculatus</name>
    <dbReference type="NCBI Taxonomy" id="210409"/>
    <lineage>
        <taxon>Eukaryota</taxon>
        <taxon>Metazoa</taxon>
        <taxon>Ecdysozoa</taxon>
        <taxon>Arthropoda</taxon>
        <taxon>Crustacea</taxon>
        <taxon>Multicrustacea</taxon>
        <taxon>Malacostraca</taxon>
        <taxon>Eumalacostraca</taxon>
        <taxon>Eucarida</taxon>
        <taxon>Decapoda</taxon>
        <taxon>Pleocyemata</taxon>
        <taxon>Brachyura</taxon>
        <taxon>Eubrachyura</taxon>
        <taxon>Portunoidea</taxon>
        <taxon>Portunidae</taxon>
        <taxon>Portuninae</taxon>
        <taxon>Portunus</taxon>
    </lineage>
</organism>
<proteinExistence type="predicted"/>
<dbReference type="Proteomes" id="UP000324222">
    <property type="component" value="Unassembled WGS sequence"/>
</dbReference>
<evidence type="ECO:0000313" key="3">
    <source>
        <dbReference type="Proteomes" id="UP000324222"/>
    </source>
</evidence>
<gene>
    <name evidence="2" type="ORF">E2C01_070770</name>
</gene>
<evidence type="ECO:0000256" key="1">
    <source>
        <dbReference type="SAM" id="MobiDB-lite"/>
    </source>
</evidence>
<comment type="caution">
    <text evidence="2">The sequence shown here is derived from an EMBL/GenBank/DDBJ whole genome shotgun (WGS) entry which is preliminary data.</text>
</comment>
<feature type="region of interest" description="Disordered" evidence="1">
    <location>
        <begin position="1"/>
        <end position="21"/>
    </location>
</feature>
<keyword evidence="3" id="KW-1185">Reference proteome</keyword>
<sequence length="90" mass="9874">MGFHDNVAGEVPQQSLGCEGSDDATLPRLTRLAMINATPRPSHCHEVNPLTPKGPDRLIDETRNVPMFMSPERNIDPVTYCFGISIPVNS</sequence>
<dbReference type="EMBL" id="VSRR010043177">
    <property type="protein sequence ID" value="MPC76360.1"/>
    <property type="molecule type" value="Genomic_DNA"/>
</dbReference>
<reference evidence="2 3" key="1">
    <citation type="submission" date="2019-05" db="EMBL/GenBank/DDBJ databases">
        <title>Another draft genome of Portunus trituberculatus and its Hox gene families provides insights of decapod evolution.</title>
        <authorList>
            <person name="Jeong J.-H."/>
            <person name="Song I."/>
            <person name="Kim S."/>
            <person name="Choi T."/>
            <person name="Kim D."/>
            <person name="Ryu S."/>
            <person name="Kim W."/>
        </authorList>
    </citation>
    <scope>NUCLEOTIDE SEQUENCE [LARGE SCALE GENOMIC DNA]</scope>
    <source>
        <tissue evidence="2">Muscle</tissue>
    </source>
</reference>